<keyword evidence="1" id="KW-0812">Transmembrane</keyword>
<evidence type="ECO:0000313" key="3">
    <source>
        <dbReference type="EMBL" id="EDV25864.1"/>
    </source>
</evidence>
<keyword evidence="2" id="KW-0732">Signal</keyword>
<dbReference type="CTD" id="6753110"/>
<dbReference type="OrthoDB" id="5968273at2759"/>
<dbReference type="GeneID" id="6753110"/>
<dbReference type="RefSeq" id="XP_002111897.1">
    <property type="nucleotide sequence ID" value="XM_002111861.1"/>
</dbReference>
<sequence length="228" mass="25743">MPAMGTIFFTLIVVLLMGIPCMQCRKYACDDYCSIAVSSSKDVRNLKIKSSLPSIHVLFLSLLDVYNRTLFQPEDHTVFAWVRLDFGPSLMTIPVDLFILSSVLPLFFEDSMNVTIDQFPMGCYRNITNKAQRDLCTFTALKQFANIQSSCVGKTCGTICKRLINISTPLDDITFACCRILSNNETCDIPYSISPFLVAFRYVSIFLSVIFAAGAIKWFIHDIPNVHW</sequence>
<dbReference type="PhylomeDB" id="B3RUR0"/>
<protein>
    <submittedName>
        <fullName evidence="3">Uncharacterized protein</fullName>
    </submittedName>
</protein>
<dbReference type="KEGG" id="tad:TRIADDRAFT_55379"/>
<feature type="chain" id="PRO_5002798370" evidence="2">
    <location>
        <begin position="25"/>
        <end position="228"/>
    </location>
</feature>
<dbReference type="EMBL" id="DS985244">
    <property type="protein sequence ID" value="EDV25864.1"/>
    <property type="molecule type" value="Genomic_DNA"/>
</dbReference>
<reference evidence="3 4" key="1">
    <citation type="journal article" date="2008" name="Nature">
        <title>The Trichoplax genome and the nature of placozoans.</title>
        <authorList>
            <person name="Srivastava M."/>
            <person name="Begovic E."/>
            <person name="Chapman J."/>
            <person name="Putnam N.H."/>
            <person name="Hellsten U."/>
            <person name="Kawashima T."/>
            <person name="Kuo A."/>
            <person name="Mitros T."/>
            <person name="Salamov A."/>
            <person name="Carpenter M.L."/>
            <person name="Signorovitch A.Y."/>
            <person name="Moreno M.A."/>
            <person name="Kamm K."/>
            <person name="Grimwood J."/>
            <person name="Schmutz J."/>
            <person name="Shapiro H."/>
            <person name="Grigoriev I.V."/>
            <person name="Buss L.W."/>
            <person name="Schierwater B."/>
            <person name="Dellaporta S.L."/>
            <person name="Rokhsar D.S."/>
        </authorList>
    </citation>
    <scope>NUCLEOTIDE SEQUENCE [LARGE SCALE GENOMIC DNA]</scope>
    <source>
        <strain evidence="3 4">Grell-BS-1999</strain>
    </source>
</reference>
<feature type="signal peptide" evidence="2">
    <location>
        <begin position="1"/>
        <end position="24"/>
    </location>
</feature>
<dbReference type="HOGENOM" id="CLU_1216161_0_0_1"/>
<name>B3RUR0_TRIAD</name>
<dbReference type="AlphaFoldDB" id="B3RUR0"/>
<keyword evidence="1" id="KW-0472">Membrane</keyword>
<evidence type="ECO:0000313" key="4">
    <source>
        <dbReference type="Proteomes" id="UP000009022"/>
    </source>
</evidence>
<evidence type="ECO:0000256" key="2">
    <source>
        <dbReference type="SAM" id="SignalP"/>
    </source>
</evidence>
<dbReference type="Proteomes" id="UP000009022">
    <property type="component" value="Unassembled WGS sequence"/>
</dbReference>
<accession>B3RUR0</accession>
<organism evidence="3 4">
    <name type="scientific">Trichoplax adhaerens</name>
    <name type="common">Trichoplax reptans</name>
    <dbReference type="NCBI Taxonomy" id="10228"/>
    <lineage>
        <taxon>Eukaryota</taxon>
        <taxon>Metazoa</taxon>
        <taxon>Placozoa</taxon>
        <taxon>Uniplacotomia</taxon>
        <taxon>Trichoplacea</taxon>
        <taxon>Trichoplacidae</taxon>
        <taxon>Trichoplax</taxon>
    </lineage>
</organism>
<keyword evidence="4" id="KW-1185">Reference proteome</keyword>
<dbReference type="InParanoid" id="B3RUR0"/>
<feature type="transmembrane region" description="Helical" evidence="1">
    <location>
        <begin position="199"/>
        <end position="220"/>
    </location>
</feature>
<gene>
    <name evidence="3" type="ORF">TRIADDRAFT_55379</name>
</gene>
<proteinExistence type="predicted"/>
<evidence type="ECO:0000256" key="1">
    <source>
        <dbReference type="SAM" id="Phobius"/>
    </source>
</evidence>
<keyword evidence="1" id="KW-1133">Transmembrane helix</keyword>